<dbReference type="InterPro" id="IPR032675">
    <property type="entry name" value="LRR_dom_sf"/>
</dbReference>
<dbReference type="GeneID" id="38777817"/>
<evidence type="ECO:0000313" key="2">
    <source>
        <dbReference type="Proteomes" id="UP000287166"/>
    </source>
</evidence>
<organism evidence="1 2">
    <name type="scientific">Sparassis crispa</name>
    <dbReference type="NCBI Taxonomy" id="139825"/>
    <lineage>
        <taxon>Eukaryota</taxon>
        <taxon>Fungi</taxon>
        <taxon>Dikarya</taxon>
        <taxon>Basidiomycota</taxon>
        <taxon>Agaricomycotina</taxon>
        <taxon>Agaricomycetes</taxon>
        <taxon>Polyporales</taxon>
        <taxon>Sparassidaceae</taxon>
        <taxon>Sparassis</taxon>
    </lineage>
</organism>
<dbReference type="RefSeq" id="XP_027611813.1">
    <property type="nucleotide sequence ID" value="XM_027756012.1"/>
</dbReference>
<keyword evidence="2" id="KW-1185">Reference proteome</keyword>
<proteinExistence type="predicted"/>
<name>A0A401GFF3_9APHY</name>
<accession>A0A401GFF3</accession>
<dbReference type="SUPFAM" id="SSF52047">
    <property type="entry name" value="RNI-like"/>
    <property type="match status" value="1"/>
</dbReference>
<sequence length="559" mass="64203">MWHLESPSEEYMWNTYGGYHTVLRMAMTCQAFKEPALDILWHNLITLVPLIQTLPQDAWCKSDTLNTYGEKQCIITVMRPLVSTDWDRFLYYSPRIRRLGFRDIEFRDQEFEMLLQSCAIPPDCAIDAHCYTSLSLYRPVKVLLPNLGALRWNIHQIDALQFVSLFFGPSLKSFSLALSHNSRANLDPSLYSPIVSTLTSLLDICPSLLEFEMYGMEPKCIVDAIHAIALTRPNLRKFVVHYQAWTDDFISHLCRMPRLCNVAIEKPDATDFGFLTIPDHYPPFMHLTKLSLRLQSMVSCIHLLDLMRAFKLEEIWMHAFIPATAAEILQFLETLRDRCSHSSLRVVRLPGVEFSKWPKELDERHTVTSETLEPLLCFSNMRIIQIQSPSSFEVDNLALERMARAWPQLYILMLQISWVESIEVTFKGLARLVTLCPKLTRLSIAINAESDDLDSDALAALVPNSHMRKLDLMNSTFGKMDMVASCLVTLFPRLDRVDGCRGGLIEDGGRSMDSYTYYLQLGMACLNARLERKTDRMDVRRGLYPRRAVNELNPWASGP</sequence>
<dbReference type="EMBL" id="BFAD01000003">
    <property type="protein sequence ID" value="GBE80900.1"/>
    <property type="molecule type" value="Genomic_DNA"/>
</dbReference>
<dbReference type="Gene3D" id="3.80.10.10">
    <property type="entry name" value="Ribonuclease Inhibitor"/>
    <property type="match status" value="1"/>
</dbReference>
<dbReference type="Proteomes" id="UP000287166">
    <property type="component" value="Unassembled WGS sequence"/>
</dbReference>
<dbReference type="AlphaFoldDB" id="A0A401GFF3"/>
<evidence type="ECO:0000313" key="1">
    <source>
        <dbReference type="EMBL" id="GBE80900.1"/>
    </source>
</evidence>
<protein>
    <recommendedName>
        <fullName evidence="3">F-box domain-containing protein</fullName>
    </recommendedName>
</protein>
<evidence type="ECO:0008006" key="3">
    <source>
        <dbReference type="Google" id="ProtNLM"/>
    </source>
</evidence>
<dbReference type="OrthoDB" id="2769405at2759"/>
<gene>
    <name evidence="1" type="ORF">SCP_0306210</name>
</gene>
<reference evidence="1 2" key="1">
    <citation type="journal article" date="2018" name="Sci. Rep.">
        <title>Genome sequence of the cauliflower mushroom Sparassis crispa (Hanabiratake) and its association with beneficial usage.</title>
        <authorList>
            <person name="Kiyama R."/>
            <person name="Furutani Y."/>
            <person name="Kawaguchi K."/>
            <person name="Nakanishi T."/>
        </authorList>
    </citation>
    <scope>NUCLEOTIDE SEQUENCE [LARGE SCALE GENOMIC DNA]</scope>
</reference>
<dbReference type="InParanoid" id="A0A401GFF3"/>
<comment type="caution">
    <text evidence="1">The sequence shown here is derived from an EMBL/GenBank/DDBJ whole genome shotgun (WGS) entry which is preliminary data.</text>
</comment>